<sequence>MGSQKQREQRQVVMLNARMRKGDGWSDVTICNLSPRGAMAKALTPPEKGEFVELRCGSSSIVGHVRWSQGVRFGIRAQDQIDIRGLLAEQRGERKAPNADRRSAAREALAAKPLPKAVSTEQSSQTFARVFDWGVLAIVGIAGAGLVGSQVYSVLSAPMVEIQSALR</sequence>
<organism evidence="3 4">
    <name type="scientific">Novosphingobium anseongense</name>
    <dbReference type="NCBI Taxonomy" id="3133436"/>
    <lineage>
        <taxon>Bacteria</taxon>
        <taxon>Pseudomonadati</taxon>
        <taxon>Pseudomonadota</taxon>
        <taxon>Alphaproteobacteria</taxon>
        <taxon>Sphingomonadales</taxon>
        <taxon>Sphingomonadaceae</taxon>
        <taxon>Novosphingobium</taxon>
    </lineage>
</organism>
<keyword evidence="1" id="KW-1133">Transmembrane helix</keyword>
<reference evidence="3 4" key="1">
    <citation type="submission" date="2024-03" db="EMBL/GenBank/DDBJ databases">
        <authorList>
            <person name="Jo J.-H."/>
        </authorList>
    </citation>
    <scope>NUCLEOTIDE SEQUENCE [LARGE SCALE GENOMIC DNA]</scope>
    <source>
        <strain evidence="3 4">PS1R-30</strain>
    </source>
</reference>
<dbReference type="Proteomes" id="UP001361239">
    <property type="component" value="Unassembled WGS sequence"/>
</dbReference>
<name>A0ABU8RS44_9SPHN</name>
<comment type="caution">
    <text evidence="3">The sequence shown here is derived from an EMBL/GenBank/DDBJ whole genome shotgun (WGS) entry which is preliminary data.</text>
</comment>
<evidence type="ECO:0000256" key="1">
    <source>
        <dbReference type="SAM" id="Phobius"/>
    </source>
</evidence>
<proteinExistence type="predicted"/>
<gene>
    <name evidence="3" type="ORF">WG901_03245</name>
</gene>
<keyword evidence="1" id="KW-0812">Transmembrane</keyword>
<dbReference type="InterPro" id="IPR009875">
    <property type="entry name" value="PilZ_domain"/>
</dbReference>
<dbReference type="Pfam" id="PF07238">
    <property type="entry name" value="PilZ"/>
    <property type="match status" value="1"/>
</dbReference>
<keyword evidence="4" id="KW-1185">Reference proteome</keyword>
<dbReference type="EMBL" id="JBBHJZ010000001">
    <property type="protein sequence ID" value="MEJ5975634.1"/>
    <property type="molecule type" value="Genomic_DNA"/>
</dbReference>
<evidence type="ECO:0000313" key="3">
    <source>
        <dbReference type="EMBL" id="MEJ5975634.1"/>
    </source>
</evidence>
<feature type="domain" description="PilZ" evidence="2">
    <location>
        <begin position="4"/>
        <end position="82"/>
    </location>
</feature>
<protein>
    <submittedName>
        <fullName evidence="3">PilZ domain-containing protein</fullName>
    </submittedName>
</protein>
<dbReference type="RefSeq" id="WP_339585567.1">
    <property type="nucleotide sequence ID" value="NZ_JBBHJZ010000001.1"/>
</dbReference>
<evidence type="ECO:0000259" key="2">
    <source>
        <dbReference type="Pfam" id="PF07238"/>
    </source>
</evidence>
<feature type="transmembrane region" description="Helical" evidence="1">
    <location>
        <begin position="130"/>
        <end position="152"/>
    </location>
</feature>
<accession>A0ABU8RS44</accession>
<evidence type="ECO:0000313" key="4">
    <source>
        <dbReference type="Proteomes" id="UP001361239"/>
    </source>
</evidence>
<keyword evidence="1" id="KW-0472">Membrane</keyword>